<dbReference type="AlphaFoldDB" id="A0A8T2PXE8"/>
<dbReference type="Gene3D" id="2.30.22.10">
    <property type="entry name" value="Head domain of nucleotide exchange factor GrpE"/>
    <property type="match status" value="1"/>
</dbReference>
<dbReference type="GO" id="GO:0005525">
    <property type="term" value="F:GTP binding"/>
    <property type="evidence" value="ECO:0007669"/>
    <property type="project" value="InterPro"/>
</dbReference>
<dbReference type="CDD" id="cd00446">
    <property type="entry name" value="GrpE"/>
    <property type="match status" value="1"/>
</dbReference>
<dbReference type="GO" id="GO:0042803">
    <property type="term" value="F:protein homodimerization activity"/>
    <property type="evidence" value="ECO:0007669"/>
    <property type="project" value="InterPro"/>
</dbReference>
<dbReference type="Gene3D" id="3.90.20.20">
    <property type="match status" value="1"/>
</dbReference>
<dbReference type="SUPFAM" id="SSF58014">
    <property type="entry name" value="Coiled-coil domain of nucleotide exchange factor GrpE"/>
    <property type="match status" value="1"/>
</dbReference>
<dbReference type="PRINTS" id="PR00773">
    <property type="entry name" value="GRPEPROTEIN"/>
</dbReference>
<dbReference type="GO" id="GO:0001405">
    <property type="term" value="C:PAM complex, Tim23 associated import motor"/>
    <property type="evidence" value="ECO:0007669"/>
    <property type="project" value="TreeGrafter"/>
</dbReference>
<dbReference type="PANTHER" id="PTHR21237">
    <property type="entry name" value="GRPE PROTEIN"/>
    <property type="match status" value="1"/>
</dbReference>
<keyword evidence="10" id="KW-1185">Reference proteome</keyword>
<comment type="subcellular location">
    <subcellularLocation>
        <location evidence="1 5">Mitochondrion matrix</location>
    </subcellularLocation>
</comment>
<proteinExistence type="inferred from homology"/>
<dbReference type="Gene3D" id="3.40.50.300">
    <property type="entry name" value="P-loop containing nucleotide triphosphate hydrolases"/>
    <property type="match status" value="1"/>
</dbReference>
<gene>
    <name evidence="9" type="ORF">KP509_39G001400</name>
</gene>
<evidence type="ECO:0000313" key="9">
    <source>
        <dbReference type="EMBL" id="KAH7276297.1"/>
    </source>
</evidence>
<dbReference type="PROSITE" id="PS01071">
    <property type="entry name" value="GRPE"/>
    <property type="match status" value="1"/>
</dbReference>
<reference evidence="9" key="1">
    <citation type="submission" date="2021-08" db="EMBL/GenBank/DDBJ databases">
        <title>WGS assembly of Ceratopteris richardii.</title>
        <authorList>
            <person name="Marchant D.B."/>
            <person name="Chen G."/>
            <person name="Jenkins J."/>
            <person name="Shu S."/>
            <person name="Leebens-Mack J."/>
            <person name="Grimwood J."/>
            <person name="Schmutz J."/>
            <person name="Soltis P."/>
            <person name="Soltis D."/>
            <person name="Chen Z.-H."/>
        </authorList>
    </citation>
    <scope>NUCLEOTIDE SEQUENCE</scope>
    <source>
        <strain evidence="9">Whitten #5841</strain>
        <tissue evidence="9">Leaf</tissue>
    </source>
</reference>
<dbReference type="HAMAP" id="MF_01151">
    <property type="entry name" value="GrpE"/>
    <property type="match status" value="1"/>
</dbReference>
<evidence type="ECO:0000256" key="7">
    <source>
        <dbReference type="SAM" id="MobiDB-lite"/>
    </source>
</evidence>
<evidence type="ECO:0000256" key="6">
    <source>
        <dbReference type="RuleBase" id="RU004478"/>
    </source>
</evidence>
<protein>
    <recommendedName>
        <fullName evidence="5">GrpE protein homolog</fullName>
    </recommendedName>
</protein>
<feature type="region of interest" description="Disordered" evidence="7">
    <location>
        <begin position="150"/>
        <end position="202"/>
    </location>
</feature>
<dbReference type="InterPro" id="IPR009012">
    <property type="entry name" value="GrpE_head"/>
</dbReference>
<dbReference type="OMA" id="RNICNIA"/>
<accession>A0A8T2PXE8</accession>
<dbReference type="InterPro" id="IPR027417">
    <property type="entry name" value="P-loop_NTPase"/>
</dbReference>
<evidence type="ECO:0000256" key="3">
    <source>
        <dbReference type="ARBA" id="ARBA00022528"/>
    </source>
</evidence>
<comment type="function">
    <text evidence="5">Essential component of the PAM complex, a complex required for the translocation of transit peptide-containing proteins from the inner membrane into the mitochondrial matrix in an ATP-dependent manner.</text>
</comment>
<evidence type="ECO:0000256" key="4">
    <source>
        <dbReference type="ARBA" id="ARBA00023186"/>
    </source>
</evidence>
<dbReference type="InterPro" id="IPR000740">
    <property type="entry name" value="GrpE"/>
</dbReference>
<evidence type="ECO:0000259" key="8">
    <source>
        <dbReference type="Pfam" id="PF00009"/>
    </source>
</evidence>
<dbReference type="PANTHER" id="PTHR21237:SF23">
    <property type="entry name" value="GRPE PROTEIN HOMOLOG, MITOCHONDRIAL"/>
    <property type="match status" value="1"/>
</dbReference>
<dbReference type="EMBL" id="CM035444">
    <property type="protein sequence ID" value="KAH7276297.1"/>
    <property type="molecule type" value="Genomic_DNA"/>
</dbReference>
<dbReference type="SUPFAM" id="SSF52540">
    <property type="entry name" value="P-loop containing nucleoside triphosphate hydrolases"/>
    <property type="match status" value="1"/>
</dbReference>
<keyword evidence="3" id="KW-0150">Chloroplast</keyword>
<evidence type="ECO:0000256" key="2">
    <source>
        <dbReference type="ARBA" id="ARBA00009054"/>
    </source>
</evidence>
<dbReference type="GO" id="GO:0030150">
    <property type="term" value="P:protein import into mitochondrial matrix"/>
    <property type="evidence" value="ECO:0007669"/>
    <property type="project" value="TreeGrafter"/>
</dbReference>
<evidence type="ECO:0000256" key="1">
    <source>
        <dbReference type="ARBA" id="ARBA00004305"/>
    </source>
</evidence>
<dbReference type="OrthoDB" id="201635at2759"/>
<dbReference type="GO" id="GO:0003924">
    <property type="term" value="F:GTPase activity"/>
    <property type="evidence" value="ECO:0007669"/>
    <property type="project" value="InterPro"/>
</dbReference>
<dbReference type="InterPro" id="IPR013805">
    <property type="entry name" value="GrpE_CC"/>
</dbReference>
<dbReference type="GO" id="GO:0051087">
    <property type="term" value="F:protein-folding chaperone binding"/>
    <property type="evidence" value="ECO:0007669"/>
    <property type="project" value="InterPro"/>
</dbReference>
<dbReference type="GO" id="GO:0006457">
    <property type="term" value="P:protein folding"/>
    <property type="evidence" value="ECO:0007669"/>
    <property type="project" value="InterPro"/>
</dbReference>
<comment type="similarity">
    <text evidence="2 6">Belongs to the GrpE family.</text>
</comment>
<dbReference type="GO" id="GO:0000774">
    <property type="term" value="F:adenyl-nucleotide exchange factor activity"/>
    <property type="evidence" value="ECO:0007669"/>
    <property type="project" value="InterPro"/>
</dbReference>
<name>A0A8T2PXE8_CERRI</name>
<sequence length="377" mass="41228">MPGRPSQWAMSSAYEMLLRASQRSFPCRRYGQCFPPTGCCCAPSSGPHHAVLQVDRTEASSSETIRNICNIAVTTHVDHGKTTLVDRLLKQYGNALFQDRIMDSISLSLERGRGISIASKSPLSFPSHGQRITASHLHCGSLKVQAAMFSSEASPTSEKEAGDDFVEGTSVSGDEKVEPVEGKEEPSLKADSKQAAKEEQEREALSKAIGKLEVLIAEKESQLVELKERALATKAELESVRARLQREADNTKRYAVQEFAKALLDVGDNLGRALMCVPADVRKELLTDDTETGKHLRSLVEGLILTERDLMKVLKKFGVQKFEPVGEQFDPNAHLALFAVPDPSKEAGTVAMVAKVGYMLHDRVLRPAEVGVVKGDE</sequence>
<dbReference type="GO" id="GO:0051082">
    <property type="term" value="F:unfolded protein binding"/>
    <property type="evidence" value="ECO:0007669"/>
    <property type="project" value="TreeGrafter"/>
</dbReference>
<dbReference type="FunFam" id="2.30.22.10:FF:000002">
    <property type="entry name" value="GrpE protein homolog"/>
    <property type="match status" value="1"/>
</dbReference>
<feature type="domain" description="Tr-type G" evidence="8">
    <location>
        <begin position="67"/>
        <end position="120"/>
    </location>
</feature>
<feature type="compositionally biased region" description="Basic and acidic residues" evidence="7">
    <location>
        <begin position="173"/>
        <end position="202"/>
    </location>
</feature>
<keyword evidence="5" id="KW-0496">Mitochondrion</keyword>
<keyword evidence="4 5" id="KW-0143">Chaperone</keyword>
<dbReference type="Proteomes" id="UP000825935">
    <property type="component" value="Chromosome 39"/>
</dbReference>
<evidence type="ECO:0000313" key="10">
    <source>
        <dbReference type="Proteomes" id="UP000825935"/>
    </source>
</evidence>
<evidence type="ECO:0000256" key="5">
    <source>
        <dbReference type="RuleBase" id="RU000640"/>
    </source>
</evidence>
<dbReference type="InterPro" id="IPR000795">
    <property type="entry name" value="T_Tr_GTP-bd_dom"/>
</dbReference>
<organism evidence="9 10">
    <name type="scientific">Ceratopteris richardii</name>
    <name type="common">Triangle waterfern</name>
    <dbReference type="NCBI Taxonomy" id="49495"/>
    <lineage>
        <taxon>Eukaryota</taxon>
        <taxon>Viridiplantae</taxon>
        <taxon>Streptophyta</taxon>
        <taxon>Embryophyta</taxon>
        <taxon>Tracheophyta</taxon>
        <taxon>Polypodiopsida</taxon>
        <taxon>Polypodiidae</taxon>
        <taxon>Polypodiales</taxon>
        <taxon>Pteridineae</taxon>
        <taxon>Pteridaceae</taxon>
        <taxon>Parkerioideae</taxon>
        <taxon>Ceratopteris</taxon>
    </lineage>
</organism>
<dbReference type="Pfam" id="PF00009">
    <property type="entry name" value="GTP_EFTU"/>
    <property type="match status" value="1"/>
</dbReference>
<keyword evidence="3" id="KW-0934">Plastid</keyword>
<dbReference type="SUPFAM" id="SSF51064">
    <property type="entry name" value="Head domain of nucleotide exchange factor GrpE"/>
    <property type="match status" value="1"/>
</dbReference>
<comment type="caution">
    <text evidence="9">The sequence shown here is derived from an EMBL/GenBank/DDBJ whole genome shotgun (WGS) entry which is preliminary data.</text>
</comment>
<dbReference type="Pfam" id="PF01025">
    <property type="entry name" value="GrpE"/>
    <property type="match status" value="1"/>
</dbReference>